<reference evidence="2 3" key="1">
    <citation type="submission" date="2018-05" db="EMBL/GenBank/DDBJ databases">
        <title>Rhodobacteraceae gen. nov., sp. nov. isolated from sea water.</title>
        <authorList>
            <person name="Ren Y."/>
        </authorList>
    </citation>
    <scope>NUCLEOTIDE SEQUENCE [LARGE SCALE GENOMIC DNA]</scope>
    <source>
        <strain evidence="2 3">TG-679</strain>
    </source>
</reference>
<evidence type="ECO:0000256" key="1">
    <source>
        <dbReference type="ARBA" id="ARBA00022801"/>
    </source>
</evidence>
<organism evidence="2 3">
    <name type="scientific">Meridianimarinicoccus roseus</name>
    <dbReference type="NCBI Taxonomy" id="2072018"/>
    <lineage>
        <taxon>Bacteria</taxon>
        <taxon>Pseudomonadati</taxon>
        <taxon>Pseudomonadota</taxon>
        <taxon>Alphaproteobacteria</taxon>
        <taxon>Rhodobacterales</taxon>
        <taxon>Paracoccaceae</taxon>
        <taxon>Meridianimarinicoccus</taxon>
    </lineage>
</organism>
<comment type="caution">
    <text evidence="2">The sequence shown here is derived from an EMBL/GenBank/DDBJ whole genome shotgun (WGS) entry which is preliminary data.</text>
</comment>
<dbReference type="SUPFAM" id="SSF53187">
    <property type="entry name" value="Zn-dependent exopeptidases"/>
    <property type="match status" value="1"/>
</dbReference>
<name>A0A2V2LB25_9RHOB</name>
<dbReference type="EMBL" id="QGKU01000035">
    <property type="protein sequence ID" value="PWR02465.1"/>
    <property type="molecule type" value="Genomic_DNA"/>
</dbReference>
<dbReference type="PANTHER" id="PTHR11014">
    <property type="entry name" value="PEPTIDASE M20 FAMILY MEMBER"/>
    <property type="match status" value="1"/>
</dbReference>
<gene>
    <name evidence="2" type="ORF">DKT77_11520</name>
</gene>
<dbReference type="PANTHER" id="PTHR11014:SF63">
    <property type="entry name" value="METALLOPEPTIDASE, PUTATIVE (AFU_ORTHOLOGUE AFUA_6G09600)-RELATED"/>
    <property type="match status" value="1"/>
</dbReference>
<dbReference type="OrthoDB" id="9777385at2"/>
<sequence length="175" mass="18823">MFAQWYEGQRAQSESWLHDLHRHPETGFEELRTAAFVADRLREFGIDVTTGIGGTGVVGTLRGCGASGRCVAFRAELDALPMTERTGLAYASDDSKRFHGCGHDGHTVTALTAAAYLARRRDFDGIVRFIFQPEQCPAASSLGGFPTRVVVAPVCSVPTRPTSENLHLSGPSASA</sequence>
<protein>
    <recommendedName>
        <fullName evidence="4">Amidohydrolase</fullName>
    </recommendedName>
</protein>
<dbReference type="Gene3D" id="3.40.630.10">
    <property type="entry name" value="Zn peptidases"/>
    <property type="match status" value="1"/>
</dbReference>
<dbReference type="Proteomes" id="UP000245680">
    <property type="component" value="Unassembled WGS sequence"/>
</dbReference>
<dbReference type="InterPro" id="IPR017439">
    <property type="entry name" value="Amidohydrolase"/>
</dbReference>
<evidence type="ECO:0008006" key="4">
    <source>
        <dbReference type="Google" id="ProtNLM"/>
    </source>
</evidence>
<proteinExistence type="predicted"/>
<keyword evidence="1" id="KW-0378">Hydrolase</keyword>
<evidence type="ECO:0000313" key="3">
    <source>
        <dbReference type="Proteomes" id="UP000245680"/>
    </source>
</evidence>
<dbReference type="RefSeq" id="WP_109811865.1">
    <property type="nucleotide sequence ID" value="NZ_QGKU01000035.1"/>
</dbReference>
<dbReference type="AlphaFoldDB" id="A0A2V2LB25"/>
<evidence type="ECO:0000313" key="2">
    <source>
        <dbReference type="EMBL" id="PWR02465.1"/>
    </source>
</evidence>
<dbReference type="GO" id="GO:0016787">
    <property type="term" value="F:hydrolase activity"/>
    <property type="evidence" value="ECO:0007669"/>
    <property type="project" value="InterPro"/>
</dbReference>
<dbReference type="Pfam" id="PF01546">
    <property type="entry name" value="Peptidase_M20"/>
    <property type="match status" value="1"/>
</dbReference>
<dbReference type="InterPro" id="IPR002933">
    <property type="entry name" value="Peptidase_M20"/>
</dbReference>
<keyword evidence="3" id="KW-1185">Reference proteome</keyword>
<accession>A0A2V2LB25</accession>